<evidence type="ECO:0000313" key="1">
    <source>
        <dbReference type="EMBL" id="ATI17022.1"/>
    </source>
</evidence>
<sequence length="106" mass="11813">MSGCWLMPPLRFFIDCVISGIAPPLLVSTDGRHHVVATSVHLVFHHLLIQLCFLLTEIHLSLRATEELSVELSACLGHDIVPEDNRHLTIGFQLYQLDCDCSCEGC</sequence>
<name>A0A384WIK0_9CAUD</name>
<proteinExistence type="predicted"/>
<accession>A0A384WIK0</accession>
<dbReference type="EMBL" id="MF630921">
    <property type="protein sequence ID" value="ATI17022.1"/>
    <property type="molecule type" value="Genomic_DNA"/>
</dbReference>
<reference evidence="1 2" key="1">
    <citation type="submission" date="2017-08" db="EMBL/GenBank/DDBJ databases">
        <title>Genomic analysis reveals CRISPR-Cas mediated host-pathogen interaction between enterotoxigenic Escherichia coli and phages.</title>
        <authorList>
            <person name="Chakraborty S."/>
            <person name="Begum Y.A."/>
            <person name="Qadri F."/>
            <person name="Camilli A."/>
        </authorList>
    </citation>
    <scope>NUCLEOTIDE SEQUENCE [LARGE SCALE GENOMIC DNA]</scope>
</reference>
<dbReference type="RefSeq" id="YP_009812891.1">
    <property type="nucleotide sequence ID" value="NC_048071.1"/>
</dbReference>
<dbReference type="KEGG" id="vg:55003964"/>
<organism evidence="1 2">
    <name type="scientific">Escherichia phage IMM-002</name>
    <dbReference type="NCBI Taxonomy" id="2041760"/>
    <lineage>
        <taxon>Viruses</taxon>
        <taxon>Duplodnaviria</taxon>
        <taxon>Heunggongvirae</taxon>
        <taxon>Uroviricota</taxon>
        <taxon>Caudoviricetes</taxon>
        <taxon>Autographivirales</taxon>
        <taxon>Autotranscriptaviridae</taxon>
        <taxon>Studiervirinae</taxon>
        <taxon>Kayfunavirus</taxon>
        <taxon>Kayfunavirus IMM002</taxon>
    </lineage>
</organism>
<dbReference type="GeneID" id="55003964"/>
<keyword evidence="2" id="KW-1185">Reference proteome</keyword>
<evidence type="ECO:0000313" key="2">
    <source>
        <dbReference type="Proteomes" id="UP000275089"/>
    </source>
</evidence>
<protein>
    <submittedName>
        <fullName evidence="1">Uncharacterized protein</fullName>
    </submittedName>
</protein>
<dbReference type="Proteomes" id="UP000275089">
    <property type="component" value="Segment"/>
</dbReference>